<evidence type="ECO:0000313" key="2">
    <source>
        <dbReference type="Proteomes" id="UP000239549"/>
    </source>
</evidence>
<keyword evidence="2" id="KW-1185">Reference proteome</keyword>
<organism evidence="1 2">
    <name type="scientific">Desulfocucumis palustris</name>
    <dbReference type="NCBI Taxonomy" id="1898651"/>
    <lineage>
        <taxon>Bacteria</taxon>
        <taxon>Bacillati</taxon>
        <taxon>Bacillota</taxon>
        <taxon>Clostridia</taxon>
        <taxon>Eubacteriales</taxon>
        <taxon>Desulfocucumaceae</taxon>
        <taxon>Desulfocucumis</taxon>
    </lineage>
</organism>
<gene>
    <name evidence="1" type="ORF">DCCM_4800</name>
</gene>
<dbReference type="EMBL" id="BFAV01000179">
    <property type="protein sequence ID" value="GBF35671.1"/>
    <property type="molecule type" value="Genomic_DNA"/>
</dbReference>
<reference evidence="2" key="1">
    <citation type="submission" date="2018-02" db="EMBL/GenBank/DDBJ databases">
        <title>Genome sequence of Desulfocucumis palustris strain NAW-5.</title>
        <authorList>
            <person name="Watanabe M."/>
            <person name="Kojima H."/>
            <person name="Fukui M."/>
        </authorList>
    </citation>
    <scope>NUCLEOTIDE SEQUENCE [LARGE SCALE GENOMIC DNA]</scope>
    <source>
        <strain evidence="2">NAW-5</strain>
    </source>
</reference>
<comment type="caution">
    <text evidence="1">The sequence shown here is derived from an EMBL/GenBank/DDBJ whole genome shotgun (WGS) entry which is preliminary data.</text>
</comment>
<name>A0A2L2XNX2_9FIRM</name>
<dbReference type="Proteomes" id="UP000239549">
    <property type="component" value="Unassembled WGS sequence"/>
</dbReference>
<evidence type="ECO:0000313" key="1">
    <source>
        <dbReference type="EMBL" id="GBF35671.1"/>
    </source>
</evidence>
<accession>A0A2L2XNX2</accession>
<sequence length="52" mass="5741">MFFLYFIKVFSCQQGTNTVRSTGGNIFSRPGKSLLKICTLFPAAPGRKQLLG</sequence>
<dbReference type="AlphaFoldDB" id="A0A2L2XNX2"/>
<proteinExistence type="predicted"/>
<protein>
    <submittedName>
        <fullName evidence="1">Uncharacterized protein</fullName>
    </submittedName>
</protein>